<dbReference type="Pfam" id="PF15632">
    <property type="entry name" value="ATPgrasp_Ter"/>
    <property type="match status" value="1"/>
</dbReference>
<dbReference type="RefSeq" id="WP_307254690.1">
    <property type="nucleotide sequence ID" value="NZ_JAUSTO010000008.1"/>
</dbReference>
<dbReference type="EC" id="6.3.5.5" evidence="6"/>
<evidence type="ECO:0000256" key="1">
    <source>
        <dbReference type="ARBA" id="ARBA00022598"/>
    </source>
</evidence>
<dbReference type="InterPro" id="IPR048764">
    <property type="entry name" value="PylC_N"/>
</dbReference>
<evidence type="ECO:0000259" key="5">
    <source>
        <dbReference type="PROSITE" id="PS50975"/>
    </source>
</evidence>
<dbReference type="EMBL" id="JAUSTO010000008">
    <property type="protein sequence ID" value="MDQ0152802.1"/>
    <property type="molecule type" value="Genomic_DNA"/>
</dbReference>
<organism evidence="6 7">
    <name type="scientific">Moryella indoligenes</name>
    <dbReference type="NCBI Taxonomy" id="371674"/>
    <lineage>
        <taxon>Bacteria</taxon>
        <taxon>Bacillati</taxon>
        <taxon>Bacillota</taxon>
        <taxon>Clostridia</taxon>
        <taxon>Lachnospirales</taxon>
        <taxon>Lachnospiraceae</taxon>
        <taxon>Moryella</taxon>
    </lineage>
</organism>
<dbReference type="AlphaFoldDB" id="A0AAE4ALR1"/>
<dbReference type="InterPro" id="IPR011761">
    <property type="entry name" value="ATP-grasp"/>
</dbReference>
<accession>A0AAE4ALR1</accession>
<dbReference type="SUPFAM" id="SSF56059">
    <property type="entry name" value="Glutathione synthetase ATP-binding domain-like"/>
    <property type="match status" value="1"/>
</dbReference>
<dbReference type="Gene3D" id="3.40.50.20">
    <property type="match status" value="1"/>
</dbReference>
<dbReference type="GO" id="GO:0004088">
    <property type="term" value="F:carbamoyl-phosphate synthase (glutamine-hydrolyzing) activity"/>
    <property type="evidence" value="ECO:0007669"/>
    <property type="project" value="UniProtKB-EC"/>
</dbReference>
<keyword evidence="3 4" id="KW-0067">ATP-binding</keyword>
<reference evidence="6" key="1">
    <citation type="submission" date="2023-07" db="EMBL/GenBank/DDBJ databases">
        <title>Genomic Encyclopedia of Type Strains, Phase IV (KMG-IV): sequencing the most valuable type-strain genomes for metagenomic binning, comparative biology and taxonomic classification.</title>
        <authorList>
            <person name="Goeker M."/>
        </authorList>
    </citation>
    <scope>NUCLEOTIDE SEQUENCE</scope>
    <source>
        <strain evidence="6">DSM 19659</strain>
    </source>
</reference>
<evidence type="ECO:0000256" key="2">
    <source>
        <dbReference type="ARBA" id="ARBA00022741"/>
    </source>
</evidence>
<evidence type="ECO:0000256" key="4">
    <source>
        <dbReference type="PROSITE-ProRule" id="PRU00409"/>
    </source>
</evidence>
<protein>
    <submittedName>
        <fullName evidence="6">Carbamoyl-phosphate synthase large subunit</fullName>
        <ecNumber evidence="6">6.3.5.5</ecNumber>
    </submittedName>
</protein>
<dbReference type="PANTHER" id="PTHR43585">
    <property type="entry name" value="FUMIPYRROLE BIOSYNTHESIS PROTEIN C"/>
    <property type="match status" value="1"/>
</dbReference>
<dbReference type="PROSITE" id="PS50975">
    <property type="entry name" value="ATP_GRASP"/>
    <property type="match status" value="1"/>
</dbReference>
<keyword evidence="7" id="KW-1185">Reference proteome</keyword>
<dbReference type="GO" id="GO:0005524">
    <property type="term" value="F:ATP binding"/>
    <property type="evidence" value="ECO:0007669"/>
    <property type="project" value="UniProtKB-UniRule"/>
</dbReference>
<sequence length="325" mass="35314">MKTVIVTAIGSFSAAAVIRGCREAGLRIVGTDLNAPELLAESVELDRFVQLPRYDAGRAYLDGMLALCREEGAAAILPLTDAELDILNAAREELLPTELWSPAPAAVLAARDKRRSREAAERVFAKPQFAERFSAIPTLTFQDAENAPLPLVLKPFDGRSSEGLYRVTTEAERQACLEGLRAQGRAERYLAQPLISGSVVCVDTVRDMAGHCIALPREEYLRTPNGAGLSVHVFRDTLLEALCGALSEELGICGCVNYEFIHAEDGRYFFLECNPRFSGGVGFSAAAGCDMVRMHLNICSGGAVDSENPAKDCWIVKKYIEVVTK</sequence>
<feature type="domain" description="ATP-grasp" evidence="5">
    <location>
        <begin position="116"/>
        <end position="300"/>
    </location>
</feature>
<dbReference type="GO" id="GO:0046872">
    <property type="term" value="F:metal ion binding"/>
    <property type="evidence" value="ECO:0007669"/>
    <property type="project" value="InterPro"/>
</dbReference>
<evidence type="ECO:0000256" key="3">
    <source>
        <dbReference type="ARBA" id="ARBA00022840"/>
    </source>
</evidence>
<comment type="caution">
    <text evidence="6">The sequence shown here is derived from an EMBL/GenBank/DDBJ whole genome shotgun (WGS) entry which is preliminary data.</text>
</comment>
<name>A0AAE4ALR1_9FIRM</name>
<gene>
    <name evidence="6" type="ORF">J2S20_001500</name>
</gene>
<dbReference type="InterPro" id="IPR052032">
    <property type="entry name" value="ATP-dep_AA_Ligase"/>
</dbReference>
<keyword evidence="1 6" id="KW-0436">Ligase</keyword>
<proteinExistence type="predicted"/>
<dbReference type="Pfam" id="PF21360">
    <property type="entry name" value="PylC-like_N"/>
    <property type="match status" value="1"/>
</dbReference>
<dbReference type="Proteomes" id="UP001241537">
    <property type="component" value="Unassembled WGS sequence"/>
</dbReference>
<evidence type="ECO:0000313" key="6">
    <source>
        <dbReference type="EMBL" id="MDQ0152802.1"/>
    </source>
</evidence>
<dbReference type="Gene3D" id="3.30.470.20">
    <property type="entry name" value="ATP-grasp fold, B domain"/>
    <property type="match status" value="1"/>
</dbReference>
<evidence type="ECO:0000313" key="7">
    <source>
        <dbReference type="Proteomes" id="UP001241537"/>
    </source>
</evidence>
<keyword evidence="2 4" id="KW-0547">Nucleotide-binding</keyword>
<dbReference type="PANTHER" id="PTHR43585:SF2">
    <property type="entry name" value="ATP-GRASP ENZYME FSQD"/>
    <property type="match status" value="1"/>
</dbReference>